<dbReference type="EC" id="2.7.7.7" evidence="2"/>
<dbReference type="RefSeq" id="WP_183212124.1">
    <property type="nucleotide sequence ID" value="NZ_JACHOR010000001.1"/>
</dbReference>
<dbReference type="InterPro" id="IPR043502">
    <property type="entry name" value="DNA/RNA_pol_sf"/>
</dbReference>
<feature type="domain" description="DNA-directed DNA polymerase family B mitochondria/virus" evidence="10">
    <location>
        <begin position="404"/>
        <end position="560"/>
    </location>
</feature>
<evidence type="ECO:0000256" key="7">
    <source>
        <dbReference type="ARBA" id="ARBA00023125"/>
    </source>
</evidence>
<accession>A0A7W9CGT4</accession>
<dbReference type="Pfam" id="PF03175">
    <property type="entry name" value="DNA_pol_B_2"/>
    <property type="match status" value="1"/>
</dbReference>
<evidence type="ECO:0000256" key="5">
    <source>
        <dbReference type="ARBA" id="ARBA00022705"/>
    </source>
</evidence>
<keyword evidence="7" id="KW-0238">DNA-binding</keyword>
<name>A0A7W9CGT4_9CAUL</name>
<dbReference type="EMBL" id="JACHOR010000001">
    <property type="protein sequence ID" value="MBB5745216.1"/>
    <property type="molecule type" value="Genomic_DNA"/>
</dbReference>
<evidence type="ECO:0000256" key="2">
    <source>
        <dbReference type="ARBA" id="ARBA00012417"/>
    </source>
</evidence>
<comment type="similarity">
    <text evidence="1">Belongs to the DNA polymerase type-B family.</text>
</comment>
<evidence type="ECO:0000256" key="3">
    <source>
        <dbReference type="ARBA" id="ARBA00022679"/>
    </source>
</evidence>
<evidence type="ECO:0000313" key="12">
    <source>
        <dbReference type="Proteomes" id="UP000545037"/>
    </source>
</evidence>
<dbReference type="AlphaFoldDB" id="A0A7W9CGT4"/>
<evidence type="ECO:0000313" key="11">
    <source>
        <dbReference type="EMBL" id="MBB5745216.1"/>
    </source>
</evidence>
<evidence type="ECO:0000256" key="4">
    <source>
        <dbReference type="ARBA" id="ARBA00022695"/>
    </source>
</evidence>
<comment type="caution">
    <text evidence="11">The sequence shown here is derived from an EMBL/GenBank/DDBJ whole genome shotgun (WGS) entry which is preliminary data.</text>
</comment>
<dbReference type="Proteomes" id="UP000545037">
    <property type="component" value="Unassembled WGS sequence"/>
</dbReference>
<evidence type="ECO:0000256" key="6">
    <source>
        <dbReference type="ARBA" id="ARBA00022932"/>
    </source>
</evidence>
<keyword evidence="12" id="KW-1185">Reference proteome</keyword>
<proteinExistence type="inferred from homology"/>
<dbReference type="GO" id="GO:0003677">
    <property type="term" value="F:DNA binding"/>
    <property type="evidence" value="ECO:0007669"/>
    <property type="project" value="UniProtKB-KW"/>
</dbReference>
<keyword evidence="5" id="KW-0235">DNA replication</keyword>
<comment type="catalytic activity">
    <reaction evidence="8">
        <text>DNA(n) + a 2'-deoxyribonucleoside 5'-triphosphate = DNA(n+1) + diphosphate</text>
        <dbReference type="Rhea" id="RHEA:22508"/>
        <dbReference type="Rhea" id="RHEA-COMP:17339"/>
        <dbReference type="Rhea" id="RHEA-COMP:17340"/>
        <dbReference type="ChEBI" id="CHEBI:33019"/>
        <dbReference type="ChEBI" id="CHEBI:61560"/>
        <dbReference type="ChEBI" id="CHEBI:173112"/>
        <dbReference type="EC" id="2.7.7.7"/>
    </reaction>
</comment>
<organism evidence="11 12">
    <name type="scientific">Brevundimonas variabilis</name>
    <dbReference type="NCBI Taxonomy" id="74312"/>
    <lineage>
        <taxon>Bacteria</taxon>
        <taxon>Pseudomonadati</taxon>
        <taxon>Pseudomonadota</taxon>
        <taxon>Alphaproteobacteria</taxon>
        <taxon>Caulobacterales</taxon>
        <taxon>Caulobacteraceae</taxon>
        <taxon>Brevundimonas</taxon>
    </lineage>
</organism>
<keyword evidence="3" id="KW-0808">Transferase</keyword>
<dbReference type="GO" id="GO:0000166">
    <property type="term" value="F:nucleotide binding"/>
    <property type="evidence" value="ECO:0007669"/>
    <property type="project" value="InterPro"/>
</dbReference>
<keyword evidence="6" id="KW-0239">DNA-directed DNA polymerase</keyword>
<evidence type="ECO:0000256" key="8">
    <source>
        <dbReference type="ARBA" id="ARBA00049244"/>
    </source>
</evidence>
<gene>
    <name evidence="11" type="ORF">GGR13_000788</name>
</gene>
<evidence type="ECO:0000259" key="10">
    <source>
        <dbReference type="Pfam" id="PF03175"/>
    </source>
</evidence>
<dbReference type="SUPFAM" id="SSF56672">
    <property type="entry name" value="DNA/RNA polymerases"/>
    <property type="match status" value="1"/>
</dbReference>
<reference evidence="11 12" key="1">
    <citation type="submission" date="2020-08" db="EMBL/GenBank/DDBJ databases">
        <title>Genomic Encyclopedia of Type Strains, Phase IV (KMG-IV): sequencing the most valuable type-strain genomes for metagenomic binning, comparative biology and taxonomic classification.</title>
        <authorList>
            <person name="Goeker M."/>
        </authorList>
    </citation>
    <scope>NUCLEOTIDE SEQUENCE [LARGE SCALE GENOMIC DNA]</scope>
    <source>
        <strain evidence="11 12">DSM 4737</strain>
    </source>
</reference>
<evidence type="ECO:0000256" key="1">
    <source>
        <dbReference type="ARBA" id="ARBA00005755"/>
    </source>
</evidence>
<dbReference type="InterPro" id="IPR004868">
    <property type="entry name" value="DNA-dir_DNA_pol_B_mt/vir"/>
</dbReference>
<keyword evidence="4" id="KW-0548">Nucleotidyltransferase</keyword>
<feature type="region of interest" description="Disordered" evidence="9">
    <location>
        <begin position="39"/>
        <end position="62"/>
    </location>
</feature>
<dbReference type="GO" id="GO:0003887">
    <property type="term" value="F:DNA-directed DNA polymerase activity"/>
    <property type="evidence" value="ECO:0007669"/>
    <property type="project" value="UniProtKB-KW"/>
</dbReference>
<sequence length="956" mass="107014">MSQDRYIVAACPKSEVIIRNSDGEFVKFQIELTGDHLNPVSPKLRKSSKKGVSQSNDGPDEDSCITIGFDTEYVQPTEPASKDDLKAGKGKVKPVSYQVYCKLNDLRNPNNGAEWGAVFYPTSESQRFNLDEIISFAICYGVEMGFVGRVPRRVELISHFSRADMPLLEDLDQLTPFLSAIRGVFVTMKPIKLRYDLADGPIDLQVLVRDTILLTAEGAKRLEDLGAFVGVPKIRLANTPAEESAIKSRMDLLLQSEPILFERYALADAEICVRYYEQMRTLCRKTIESSQVPLTLSGIGVKRLQRMWKADPQIDPLQVLGVEEVKEKVFDDRTGRVYDRVTVVDRERVHLRRSLAIEAYHGGRNEQYWFGPGPIEGQPVQWFSPPSAQPTPQALRLPMVWNDFDLSSAYPTAMSLIGYPDWDNMNLRPDLSDFRFDTLGVALVDFEFPSDVRYPSLPIRTRRGIIFPRRGRSYCAASEISVAMSLGAKVSIIEGATVPLLSDAIRPFGSFVTDAIRCRNEAAPKSLENRFWKELVNSLYGKLAQGLRERRIFNVADKTMDPLGPSPITNAYFAAFVTGYVRALLAEIMNALPRHVQIFSCTTDGFLSNASQSEIDAATKGTLATAFRKSRLQIAGSDQIIECKHQTGQLLGWRTRGQATLKPGEPVSNDPNFSYVLAKAGIKAPVYCETVPEQNDYIINLFFDRTPETKVTIKSLTGIRDIILDKNDLVRRDITRRLGMEYDFKRQPAAIGTQVVGNRHHVSWSTVPWETAEQFNIVRDVLDDYRDVRKDDGKASATDVVPLRGCIMSQADYINFAMRVALKSSDGIPNYVHAENPDIKLLRKMLCAARHRSEAGLSKHSDGLTARQFAAVLTKCVIPCKQTDVENGQKVTFTPYSVTASQPVQAALEKLKADLPDLRPEELLTDIKLDLLKTLGSLYSDGRTIGLRLWKYPKAA</sequence>
<evidence type="ECO:0000256" key="9">
    <source>
        <dbReference type="SAM" id="MobiDB-lite"/>
    </source>
</evidence>
<protein>
    <recommendedName>
        <fullName evidence="2">DNA-directed DNA polymerase</fullName>
        <ecNumber evidence="2">2.7.7.7</ecNumber>
    </recommendedName>
</protein>
<dbReference type="GO" id="GO:0006260">
    <property type="term" value="P:DNA replication"/>
    <property type="evidence" value="ECO:0007669"/>
    <property type="project" value="UniProtKB-KW"/>
</dbReference>